<evidence type="ECO:0000256" key="1">
    <source>
        <dbReference type="SAM" id="Phobius"/>
    </source>
</evidence>
<dbReference type="EMBL" id="JACHWJ010000002">
    <property type="protein sequence ID" value="MBB2957622.1"/>
    <property type="molecule type" value="Genomic_DNA"/>
</dbReference>
<name>A0A7W4UNC4_9MICO</name>
<keyword evidence="1" id="KW-0472">Membrane</keyword>
<protein>
    <submittedName>
        <fullName evidence="2">Uncharacterized protein</fullName>
    </submittedName>
</protein>
<keyword evidence="1" id="KW-0812">Transmembrane</keyword>
<keyword evidence="3" id="KW-1185">Reference proteome</keyword>
<keyword evidence="1" id="KW-1133">Transmembrane helix</keyword>
<dbReference type="AlphaFoldDB" id="A0A7W4UNC4"/>
<proteinExistence type="predicted"/>
<sequence length="95" mass="10278">MTPHPQRSFRSAADGSSATSFMWWVVFLLIGALSGIVSSLASAQLALVTDHQETLGVVLWVSLIVCGVCGVGAFAAFVRTFYVLLDRSDRRWSGE</sequence>
<accession>A0A7W4UNC4</accession>
<dbReference type="RefSeq" id="WP_068477770.1">
    <property type="nucleotide sequence ID" value="NZ_CZJS01000080.1"/>
</dbReference>
<reference evidence="2 3" key="1">
    <citation type="submission" date="2020-08" db="EMBL/GenBank/DDBJ databases">
        <title>Sequencing the genomes of 1000 actinobacteria strains.</title>
        <authorList>
            <person name="Klenk H.-P."/>
        </authorList>
    </citation>
    <scope>NUCLEOTIDE SEQUENCE [LARGE SCALE GENOMIC DNA]</scope>
    <source>
        <strain evidence="2 3">DSM 20419</strain>
    </source>
</reference>
<feature type="transmembrane region" description="Helical" evidence="1">
    <location>
        <begin position="21"/>
        <end position="45"/>
    </location>
</feature>
<evidence type="ECO:0000313" key="2">
    <source>
        <dbReference type="EMBL" id="MBB2957622.1"/>
    </source>
</evidence>
<feature type="transmembrane region" description="Helical" evidence="1">
    <location>
        <begin position="57"/>
        <end position="85"/>
    </location>
</feature>
<gene>
    <name evidence="2" type="ORF">FHX72_001759</name>
</gene>
<dbReference type="Proteomes" id="UP000545286">
    <property type="component" value="Unassembled WGS sequence"/>
</dbReference>
<comment type="caution">
    <text evidence="2">The sequence shown here is derived from an EMBL/GenBank/DDBJ whole genome shotgun (WGS) entry which is preliminary data.</text>
</comment>
<evidence type="ECO:0000313" key="3">
    <source>
        <dbReference type="Proteomes" id="UP000545286"/>
    </source>
</evidence>
<organism evidence="2 3">
    <name type="scientific">Pseudoclavibacter helvolus</name>
    <dbReference type="NCBI Taxonomy" id="255205"/>
    <lineage>
        <taxon>Bacteria</taxon>
        <taxon>Bacillati</taxon>
        <taxon>Actinomycetota</taxon>
        <taxon>Actinomycetes</taxon>
        <taxon>Micrococcales</taxon>
        <taxon>Microbacteriaceae</taxon>
        <taxon>Pseudoclavibacter</taxon>
    </lineage>
</organism>